<dbReference type="PATRIC" id="fig|336566.3.peg.1319"/>
<dbReference type="RefSeq" id="WP_057638069.1">
    <property type="nucleotide sequence ID" value="NZ_LDJM01000022.1"/>
</dbReference>
<dbReference type="Pfam" id="PF01266">
    <property type="entry name" value="DAO"/>
    <property type="match status" value="1"/>
</dbReference>
<dbReference type="PANTHER" id="PTHR13847:SF201">
    <property type="entry name" value="PUTATIBE OXIDOREDUCTASE"/>
    <property type="match status" value="1"/>
</dbReference>
<comment type="caution">
    <text evidence="3">The sequence shown here is derived from an EMBL/GenBank/DDBJ whole genome shotgun (WGS) entry which is preliminary data.</text>
</comment>
<dbReference type="AlphaFoldDB" id="A0A0R0DGJ9"/>
<dbReference type="GO" id="GO:0016491">
    <property type="term" value="F:oxidoreductase activity"/>
    <property type="evidence" value="ECO:0007669"/>
    <property type="project" value="UniProtKB-KW"/>
</dbReference>
<protein>
    <submittedName>
        <fullName evidence="3">Amino acid oxidase</fullName>
    </submittedName>
</protein>
<dbReference type="InterPro" id="IPR036188">
    <property type="entry name" value="FAD/NAD-bd_sf"/>
</dbReference>
<accession>A0A0R0DGJ9</accession>
<keyword evidence="1" id="KW-0560">Oxidoreductase</keyword>
<gene>
    <name evidence="3" type="ORF">ABB30_09495</name>
</gene>
<evidence type="ECO:0000313" key="3">
    <source>
        <dbReference type="EMBL" id="KRG76547.1"/>
    </source>
</evidence>
<proteinExistence type="predicted"/>
<dbReference type="InterPro" id="IPR006076">
    <property type="entry name" value="FAD-dep_OxRdtase"/>
</dbReference>
<dbReference type="STRING" id="336566.ABB30_09495"/>
<evidence type="ECO:0000313" key="4">
    <source>
        <dbReference type="Proteomes" id="UP000050956"/>
    </source>
</evidence>
<keyword evidence="4" id="KW-1185">Reference proteome</keyword>
<dbReference type="OrthoDB" id="311718at2"/>
<sequence>MDLKSGYPFWAVKNGLMQAFPPLQQDLRCQVLVIGGGISGALIADELARNGGHEVVVIEQRDIGWGSTAASTAMLQFEIDTPMVELARRYGEDNAAAAYLGCAAAIDELRQLCRPLRDVDFKPLASLYYASRRRDVADLADEFAMRQRHGIAQRWLRAEQVQQRYGVDAPAAILSAKAARVDPYRLTYRLFARLARAGVAVHDRTTASSLRPLRRGVEVITDTGQRIVCQHLVVATGYQAQQWLQRKVARNHSSYALVTDPIDPELLGPLRRTMLWETARPYLYLRSTGDDRLLIGGEDDELDIPARRDARVQRKASTLLRKVQRLFPHLPLQSAFSWAGTFAETADGLPFFGAHPQYGSRVLFAMAYGGNGITYSMTGAALLRAAIERRAHPLAALYGFARLD</sequence>
<name>A0A0R0DGJ9_9GAMM</name>
<dbReference type="Gene3D" id="3.50.50.60">
    <property type="entry name" value="FAD/NAD(P)-binding domain"/>
    <property type="match status" value="1"/>
</dbReference>
<organism evidence="3 4">
    <name type="scientific">Stenotrophomonas ginsengisoli</name>
    <dbReference type="NCBI Taxonomy" id="336566"/>
    <lineage>
        <taxon>Bacteria</taxon>
        <taxon>Pseudomonadati</taxon>
        <taxon>Pseudomonadota</taxon>
        <taxon>Gammaproteobacteria</taxon>
        <taxon>Lysobacterales</taxon>
        <taxon>Lysobacteraceae</taxon>
        <taxon>Stenotrophomonas</taxon>
    </lineage>
</organism>
<dbReference type="SUPFAM" id="SSF51905">
    <property type="entry name" value="FAD/NAD(P)-binding domain"/>
    <property type="match status" value="1"/>
</dbReference>
<evidence type="ECO:0000256" key="1">
    <source>
        <dbReference type="ARBA" id="ARBA00023002"/>
    </source>
</evidence>
<dbReference type="GO" id="GO:0005737">
    <property type="term" value="C:cytoplasm"/>
    <property type="evidence" value="ECO:0007669"/>
    <property type="project" value="TreeGrafter"/>
</dbReference>
<dbReference type="Gene3D" id="3.30.9.10">
    <property type="entry name" value="D-Amino Acid Oxidase, subunit A, domain 2"/>
    <property type="match status" value="1"/>
</dbReference>
<feature type="domain" description="FAD dependent oxidoreductase" evidence="2">
    <location>
        <begin position="31"/>
        <end position="383"/>
    </location>
</feature>
<reference evidence="3 4" key="1">
    <citation type="submission" date="2015-05" db="EMBL/GenBank/DDBJ databases">
        <title>Genome sequencing and analysis of members of genus Stenotrophomonas.</title>
        <authorList>
            <person name="Patil P.P."/>
            <person name="Midha S."/>
            <person name="Patil P.B."/>
        </authorList>
    </citation>
    <scope>NUCLEOTIDE SEQUENCE [LARGE SCALE GENOMIC DNA]</scope>
    <source>
        <strain evidence="3 4">DSM 24757</strain>
    </source>
</reference>
<dbReference type="Proteomes" id="UP000050956">
    <property type="component" value="Unassembled WGS sequence"/>
</dbReference>
<dbReference type="EMBL" id="LDJM01000022">
    <property type="protein sequence ID" value="KRG76547.1"/>
    <property type="molecule type" value="Genomic_DNA"/>
</dbReference>
<dbReference type="PANTHER" id="PTHR13847">
    <property type="entry name" value="SARCOSINE DEHYDROGENASE-RELATED"/>
    <property type="match status" value="1"/>
</dbReference>
<evidence type="ECO:0000259" key="2">
    <source>
        <dbReference type="Pfam" id="PF01266"/>
    </source>
</evidence>